<name>A0A1I7Z308_9BILA</name>
<feature type="region of interest" description="Disordered" evidence="1">
    <location>
        <begin position="1"/>
        <end position="20"/>
    </location>
</feature>
<feature type="compositionally biased region" description="Basic and acidic residues" evidence="1">
    <location>
        <begin position="38"/>
        <end position="61"/>
    </location>
</feature>
<keyword evidence="2" id="KW-1185">Reference proteome</keyword>
<dbReference type="WBParaSite" id="L893_g22309.t1">
    <property type="protein sequence ID" value="L893_g22309.t1"/>
    <property type="gene ID" value="L893_g22309"/>
</dbReference>
<dbReference type="AlphaFoldDB" id="A0A1I7Z308"/>
<sequence>MEAFPGRDTRGSRWSLPWEDDWPRDWKRRWSSEWSVDEFPRDRRGSSPPRPRRETLAEPVEEVRPTELKWHPVPRRKRKNLPPYIGPIYSHQIAIPAVSEDVLMQPAIPQKKEKGRRFVPKKAAKENDAPPLPFVVRKVPDRSQNVPYLSQS</sequence>
<protein>
    <submittedName>
        <fullName evidence="3">Titin</fullName>
    </submittedName>
</protein>
<evidence type="ECO:0000313" key="2">
    <source>
        <dbReference type="Proteomes" id="UP000095287"/>
    </source>
</evidence>
<organism evidence="2 3">
    <name type="scientific">Steinernema glaseri</name>
    <dbReference type="NCBI Taxonomy" id="37863"/>
    <lineage>
        <taxon>Eukaryota</taxon>
        <taxon>Metazoa</taxon>
        <taxon>Ecdysozoa</taxon>
        <taxon>Nematoda</taxon>
        <taxon>Chromadorea</taxon>
        <taxon>Rhabditida</taxon>
        <taxon>Tylenchina</taxon>
        <taxon>Panagrolaimomorpha</taxon>
        <taxon>Strongyloidoidea</taxon>
        <taxon>Steinernematidae</taxon>
        <taxon>Steinernema</taxon>
    </lineage>
</organism>
<reference evidence="3" key="1">
    <citation type="submission" date="2016-11" db="UniProtKB">
        <authorList>
            <consortium name="WormBaseParasite"/>
        </authorList>
    </citation>
    <scope>IDENTIFICATION</scope>
</reference>
<dbReference type="Proteomes" id="UP000095287">
    <property type="component" value="Unplaced"/>
</dbReference>
<evidence type="ECO:0000313" key="3">
    <source>
        <dbReference type="WBParaSite" id="L893_g22309.t1"/>
    </source>
</evidence>
<accession>A0A1I7Z308</accession>
<feature type="region of interest" description="Disordered" evidence="1">
    <location>
        <begin position="36"/>
        <end position="61"/>
    </location>
</feature>
<feature type="compositionally biased region" description="Polar residues" evidence="1">
    <location>
        <begin position="142"/>
        <end position="152"/>
    </location>
</feature>
<feature type="compositionally biased region" description="Basic and acidic residues" evidence="1">
    <location>
        <begin position="1"/>
        <end position="11"/>
    </location>
</feature>
<feature type="region of interest" description="Disordered" evidence="1">
    <location>
        <begin position="108"/>
        <end position="152"/>
    </location>
</feature>
<proteinExistence type="predicted"/>
<evidence type="ECO:0000256" key="1">
    <source>
        <dbReference type="SAM" id="MobiDB-lite"/>
    </source>
</evidence>
<feature type="compositionally biased region" description="Basic residues" evidence="1">
    <location>
        <begin position="113"/>
        <end position="122"/>
    </location>
</feature>